<dbReference type="RefSeq" id="WP_133574493.1">
    <property type="nucleotide sequence ID" value="NZ_SNYC01000003.1"/>
</dbReference>
<comment type="caution">
    <text evidence="2">The sequence shown here is derived from an EMBL/GenBank/DDBJ whole genome shotgun (WGS) entry which is preliminary data.</text>
</comment>
<dbReference type="InterPro" id="IPR025582">
    <property type="entry name" value="YARHG_dom"/>
</dbReference>
<protein>
    <submittedName>
        <fullName evidence="2">YARHG domain-containing protein</fullName>
    </submittedName>
</protein>
<evidence type="ECO:0000259" key="1">
    <source>
        <dbReference type="SMART" id="SM01324"/>
    </source>
</evidence>
<organism evidence="2 3">
    <name type="scientific">Pedobacter metabolipauper</name>
    <dbReference type="NCBI Taxonomy" id="425513"/>
    <lineage>
        <taxon>Bacteria</taxon>
        <taxon>Pseudomonadati</taxon>
        <taxon>Bacteroidota</taxon>
        <taxon>Sphingobacteriia</taxon>
        <taxon>Sphingobacteriales</taxon>
        <taxon>Sphingobacteriaceae</taxon>
        <taxon>Pedobacter</taxon>
    </lineage>
</organism>
<reference evidence="2 3" key="1">
    <citation type="submission" date="2019-03" db="EMBL/GenBank/DDBJ databases">
        <title>Genomic Encyclopedia of Archaeal and Bacterial Type Strains, Phase II (KMG-II): from individual species to whole genera.</title>
        <authorList>
            <person name="Goeker M."/>
        </authorList>
    </citation>
    <scope>NUCLEOTIDE SEQUENCE [LARGE SCALE GENOMIC DNA]</scope>
    <source>
        <strain evidence="2 3">DSM 19035</strain>
    </source>
</reference>
<dbReference type="OrthoDB" id="353549at2"/>
<keyword evidence="3" id="KW-1185">Reference proteome</keyword>
<dbReference type="Gene3D" id="1.20.58.1690">
    <property type="match status" value="1"/>
</dbReference>
<proteinExistence type="predicted"/>
<dbReference type="Proteomes" id="UP000295620">
    <property type="component" value="Unassembled WGS sequence"/>
</dbReference>
<dbReference type="EMBL" id="SNYC01000003">
    <property type="protein sequence ID" value="TDQ11416.1"/>
    <property type="molecule type" value="Genomic_DNA"/>
</dbReference>
<name>A0A4R6SYC9_9SPHI</name>
<feature type="domain" description="YARHG" evidence="1">
    <location>
        <begin position="230"/>
        <end position="312"/>
    </location>
</feature>
<evidence type="ECO:0000313" key="2">
    <source>
        <dbReference type="EMBL" id="TDQ11416.1"/>
    </source>
</evidence>
<dbReference type="InterPro" id="IPR038434">
    <property type="entry name" value="YARHG_sf"/>
</dbReference>
<dbReference type="SMART" id="SM01324">
    <property type="entry name" value="YARHG"/>
    <property type="match status" value="1"/>
</dbReference>
<accession>A0A4R6SYC9</accession>
<dbReference type="Pfam" id="PF13308">
    <property type="entry name" value="YARHG"/>
    <property type="match status" value="1"/>
</dbReference>
<sequence length="324" mass="36968">MKMNMQSRNLPLNVFLLILFSFSVLIGCGDGMVKNKVPAENKSLSEQPDSLAGAEPVSLTSSLIIQDEKDLKGYWVGMFEPDTSIDGVYTGEVRAWDYSNKINISIDEINGSNVKGHSVVAGNDRPFTGTFEKAGAAFNFFVKEPGDDKYDGQFSFRIDKGDSTLTGIWIAYGKIRIPQRKYELVKKNFRYDPNVKLEAGRYIDWKKSKKVTDEIDGEPVYDNSYFTTTDEVNKYNASADLLTKDQVANMKKADLFIIRNTIYARHGYSYKDQQLRAYFDMQPWYIPVSTNVKSQFTDLEKKNIALLLRYEKNAKEYYDVFGRG</sequence>
<dbReference type="PROSITE" id="PS51257">
    <property type="entry name" value="PROKAR_LIPOPROTEIN"/>
    <property type="match status" value="1"/>
</dbReference>
<dbReference type="AlphaFoldDB" id="A0A4R6SYC9"/>
<evidence type="ECO:0000313" key="3">
    <source>
        <dbReference type="Proteomes" id="UP000295620"/>
    </source>
</evidence>
<gene>
    <name evidence="2" type="ORF">ATK78_0538</name>
</gene>